<evidence type="ECO:0000256" key="2">
    <source>
        <dbReference type="ARBA" id="ARBA00022574"/>
    </source>
</evidence>
<evidence type="ECO:0000313" key="7">
    <source>
        <dbReference type="EMBL" id="KNC79286.1"/>
    </source>
</evidence>
<dbReference type="Proteomes" id="UP000054560">
    <property type="component" value="Unassembled WGS sequence"/>
</dbReference>
<evidence type="ECO:0000259" key="5">
    <source>
        <dbReference type="Pfam" id="PF17034"/>
    </source>
</evidence>
<name>A0A0L0FRT7_9EUKA</name>
<dbReference type="InterPro" id="IPR001680">
    <property type="entry name" value="WD40_rpt"/>
</dbReference>
<dbReference type="GO" id="GO:1904263">
    <property type="term" value="P:positive regulation of TORC1 signaling"/>
    <property type="evidence" value="ECO:0007669"/>
    <property type="project" value="TreeGrafter"/>
</dbReference>
<evidence type="ECO:0000313" key="8">
    <source>
        <dbReference type="Proteomes" id="UP000054560"/>
    </source>
</evidence>
<feature type="region of interest" description="Disordered" evidence="4">
    <location>
        <begin position="1079"/>
        <end position="1120"/>
    </location>
</feature>
<dbReference type="PANTHER" id="PTHR16453">
    <property type="entry name" value="WD40 DOMAIN-CONTAINING PROTEIN MIO FAMILY MEMBER"/>
    <property type="match status" value="1"/>
</dbReference>
<dbReference type="GeneID" id="25908822"/>
<protein>
    <submittedName>
        <fullName evidence="7">Uncharacterized protein</fullName>
    </submittedName>
</protein>
<feature type="compositionally biased region" description="Polar residues" evidence="4">
    <location>
        <begin position="1079"/>
        <end position="1109"/>
    </location>
</feature>
<keyword evidence="8" id="KW-1185">Reference proteome</keyword>
<dbReference type="eggNOG" id="KOG1008">
    <property type="taxonomic scope" value="Eukaryota"/>
</dbReference>
<evidence type="ECO:0000256" key="1">
    <source>
        <dbReference type="ARBA" id="ARBA00009713"/>
    </source>
</evidence>
<dbReference type="Pfam" id="PF21720">
    <property type="entry name" value="MIOS_WD40"/>
    <property type="match status" value="1"/>
</dbReference>
<reference evidence="7 8" key="1">
    <citation type="submission" date="2011-02" db="EMBL/GenBank/DDBJ databases">
        <title>The Genome Sequence of Sphaeroforma arctica JP610.</title>
        <authorList>
            <consortium name="The Broad Institute Genome Sequencing Platform"/>
            <person name="Russ C."/>
            <person name="Cuomo C."/>
            <person name="Young S.K."/>
            <person name="Zeng Q."/>
            <person name="Gargeya S."/>
            <person name="Alvarado L."/>
            <person name="Berlin A."/>
            <person name="Chapman S.B."/>
            <person name="Chen Z."/>
            <person name="Freedman E."/>
            <person name="Gellesch M."/>
            <person name="Goldberg J."/>
            <person name="Griggs A."/>
            <person name="Gujja S."/>
            <person name="Heilman E."/>
            <person name="Heiman D."/>
            <person name="Howarth C."/>
            <person name="Mehta T."/>
            <person name="Neiman D."/>
            <person name="Pearson M."/>
            <person name="Roberts A."/>
            <person name="Saif S."/>
            <person name="Shea T."/>
            <person name="Shenoy N."/>
            <person name="Sisk P."/>
            <person name="Stolte C."/>
            <person name="Sykes S."/>
            <person name="White J."/>
            <person name="Yandava C."/>
            <person name="Burger G."/>
            <person name="Gray M.W."/>
            <person name="Holland P.W.H."/>
            <person name="King N."/>
            <person name="Lang F.B.F."/>
            <person name="Roger A.J."/>
            <person name="Ruiz-Trillo I."/>
            <person name="Haas B."/>
            <person name="Nusbaum C."/>
            <person name="Birren B."/>
        </authorList>
    </citation>
    <scope>NUCLEOTIDE SEQUENCE [LARGE SCALE GENOMIC DNA]</scope>
    <source>
        <strain evidence="7 8">JP610</strain>
    </source>
</reference>
<dbReference type="GO" id="GO:0034198">
    <property type="term" value="P:cellular response to amino acid starvation"/>
    <property type="evidence" value="ECO:0007669"/>
    <property type="project" value="TreeGrafter"/>
</dbReference>
<dbReference type="PANTHER" id="PTHR16453:SF9">
    <property type="entry name" value="GATOR COMPLEX PROTEIN MIOS"/>
    <property type="match status" value="1"/>
</dbReference>
<feature type="compositionally biased region" description="Polar residues" evidence="4">
    <location>
        <begin position="278"/>
        <end position="292"/>
    </location>
</feature>
<evidence type="ECO:0000256" key="4">
    <source>
        <dbReference type="SAM" id="MobiDB-lite"/>
    </source>
</evidence>
<dbReference type="InterPro" id="IPR031488">
    <property type="entry name" value="Zn_ribbon_mio"/>
</dbReference>
<feature type="region of interest" description="Disordered" evidence="4">
    <location>
        <begin position="274"/>
        <end position="293"/>
    </location>
</feature>
<dbReference type="InterPro" id="IPR037593">
    <property type="entry name" value="MIOS/Sea4"/>
</dbReference>
<dbReference type="SMART" id="SM00320">
    <property type="entry name" value="WD40"/>
    <property type="match status" value="5"/>
</dbReference>
<dbReference type="CDD" id="cd16691">
    <property type="entry name" value="mRING-H2-C3H3C2_Mio"/>
    <property type="match status" value="1"/>
</dbReference>
<feature type="domain" description="GATOR2 complex protein MIO zinc-ribbon like" evidence="5">
    <location>
        <begin position="1221"/>
        <end position="1262"/>
    </location>
</feature>
<dbReference type="OrthoDB" id="341486at2759"/>
<dbReference type="InterPro" id="IPR015943">
    <property type="entry name" value="WD40/YVTN_repeat-like_dom_sf"/>
</dbReference>
<dbReference type="STRING" id="667725.A0A0L0FRT7"/>
<evidence type="ECO:0000256" key="3">
    <source>
        <dbReference type="ARBA" id="ARBA00022737"/>
    </source>
</evidence>
<dbReference type="Pfam" id="PF21719">
    <property type="entry name" value="MIOS_a-sol"/>
    <property type="match status" value="1"/>
</dbReference>
<feature type="domain" description="MIOS-like alpha-solenoid" evidence="6">
    <location>
        <begin position="588"/>
        <end position="868"/>
    </location>
</feature>
<dbReference type="Pfam" id="PF17034">
    <property type="entry name" value="zinc_ribbon_16"/>
    <property type="match status" value="1"/>
</dbReference>
<sequence>MSKQVQWPVVKWSPYDEDVFAVTGRDVRLVQFKAPSDTERDVSVYAVADTTVAETSTSRVLATNRYQTGISRKPCLDWMPERGFNLVGVPLINGDISLSVLHPTLSAADVIPDLQESVRTSSSMLEKADGVGHGATTHASDNHNGIRESQVSLRKARSIGNVATQAGGPSTEGRRIDEDKQNQVALLQLRNSRSCVAMQFNQIYPNLLACGYERHRGDAGLLIWDISKVSVVSEGANDSTATHAVDRQGRKDRRLSRAAEVGFVAKFDTGLDIPESLPRSQSSDNVKGTSDTPAFRPISHSEAVISLAWVPHTPHVLMAGVAGRHLRAYDVRAASDNPIQSVGTRAVHNLTFDPYRSHVFASISEVESTVKVWDMRSMVDPVMTIQTALPAVCMEWCPTRPGYLGCLSRNNQHKIEIYDINHARIDDGLRSGGTRYAVAKVRPKQMRHTAYELSSFHWHPHTPGRLVTISLDGVAESTRVCDPSPIGFPAASGGVDWITNQDILSASPFKDGTLPGRATPIDLTSTLGDRLVLGSDGGTPFSCDRRSSLPLDAFSGSSATPLPTELTAQTTLAREIIDTLRSDPSNVIHERALNGYGMDLALNIALTQDDPQLQALWSWLSDVEVSSAAAGLAAHAPTAKTGMAITSKTVPVTSSPHTILATQLKRKADMQAGIAELLGDWPRIPRDQVQAQQSQLTSTHNMTSKYGGLTTAHHEVSGGDGDGHRFFPVYRSMGRQAVQELMGWHFGMVSNPIEPVLQAMEEETHNEKAAAFSVFHCNLMRALTSLQLKIDEGYDSPELQLAIMGLSGYTDNRDSIWREWCSGYCSRMQDPYLRACFYFLTSMGPPFTDVLSETGMRLEDRVGFACRFLPDADLHRYIQETTESYILDGDLRGIALTGLTSVRGMELLERYLERTGDVQSVALAVAHVHSSVQTDSQVSPDGPDGRWGNARRNSEASANSGTHPEQFAPYKPKYEEWVDTYRDMLDRWQMWEERALFDVKRNLLVTDRSSTSFQMFVRCNLCNKTVQRSSSANANFHGQQSRAYNAMGVGGLKANVCPSCRKSLPKCSLCLVPVGTPSTGGNPAVTNNNNMHSQSGSNQMPISPSLHSRTQLRESGQGGSGGLAMGTGGLLHSASDQVIERRIARMATAPPSLTVNNHKAGTNGTMHGIGSTPTSPANINMNAMQKQTSINKNSNRPDGPMTAGIGVEGAYTKALQNPAMSPLSLWFSWCQNCRHGGHAGHITEWFSAHDECPVSACDCHCMLQDGVTMR</sequence>
<accession>A0A0L0FRT7</accession>
<organism evidence="7 8">
    <name type="scientific">Sphaeroforma arctica JP610</name>
    <dbReference type="NCBI Taxonomy" id="667725"/>
    <lineage>
        <taxon>Eukaryota</taxon>
        <taxon>Ichthyosporea</taxon>
        <taxon>Ichthyophonida</taxon>
        <taxon>Sphaeroforma</taxon>
    </lineage>
</organism>
<keyword evidence="3" id="KW-0677">Repeat</keyword>
<keyword evidence="2" id="KW-0853">WD repeat</keyword>
<dbReference type="SUPFAM" id="SSF50978">
    <property type="entry name" value="WD40 repeat-like"/>
    <property type="match status" value="1"/>
</dbReference>
<dbReference type="RefSeq" id="XP_014153188.1">
    <property type="nucleotide sequence ID" value="XM_014297713.1"/>
</dbReference>
<feature type="region of interest" description="Disordered" evidence="4">
    <location>
        <begin position="932"/>
        <end position="967"/>
    </location>
</feature>
<gene>
    <name evidence="7" type="ORF">SARC_08318</name>
</gene>
<dbReference type="GO" id="GO:0005737">
    <property type="term" value="C:cytoplasm"/>
    <property type="evidence" value="ECO:0007669"/>
    <property type="project" value="TreeGrafter"/>
</dbReference>
<dbReference type="AlphaFoldDB" id="A0A0L0FRT7"/>
<dbReference type="InterPro" id="IPR049092">
    <property type="entry name" value="MIOS_a-sol"/>
</dbReference>
<dbReference type="Gene3D" id="2.130.10.10">
    <property type="entry name" value="YVTN repeat-like/Quinoprotein amine dehydrogenase"/>
    <property type="match status" value="1"/>
</dbReference>
<evidence type="ECO:0000259" key="6">
    <source>
        <dbReference type="Pfam" id="PF21719"/>
    </source>
</evidence>
<comment type="similarity">
    <text evidence="1">Belongs to the WD repeat mio family.</text>
</comment>
<dbReference type="EMBL" id="KQ242334">
    <property type="protein sequence ID" value="KNC79286.1"/>
    <property type="molecule type" value="Genomic_DNA"/>
</dbReference>
<proteinExistence type="inferred from homology"/>
<dbReference type="InterPro" id="IPR036322">
    <property type="entry name" value="WD40_repeat_dom_sf"/>
</dbReference>